<keyword evidence="1" id="KW-0472">Membrane</keyword>
<protein>
    <submittedName>
        <fullName evidence="2">Uncharacterized protein</fullName>
    </submittedName>
</protein>
<feature type="non-terminal residue" evidence="2">
    <location>
        <position position="1"/>
    </location>
</feature>
<evidence type="ECO:0000313" key="2">
    <source>
        <dbReference type="EMBL" id="JAA78375.1"/>
    </source>
</evidence>
<proteinExistence type="predicted"/>
<feature type="transmembrane region" description="Helical" evidence="1">
    <location>
        <begin position="6"/>
        <end position="25"/>
    </location>
</feature>
<accession>S4NXI4</accession>
<reference evidence="2" key="2">
    <citation type="submission" date="2013-05" db="EMBL/GenBank/DDBJ databases">
        <authorList>
            <person name="Carter J.-M."/>
            <person name="Baker S.C."/>
            <person name="Pink R."/>
            <person name="Carter D.R.F."/>
            <person name="Collins A."/>
            <person name="Tomlin J."/>
            <person name="Gibbs M."/>
            <person name="Breuker C.J."/>
        </authorList>
    </citation>
    <scope>NUCLEOTIDE SEQUENCE</scope>
    <source>
        <tissue evidence="2">Ovary</tissue>
    </source>
</reference>
<organism evidence="2">
    <name type="scientific">Pararge aegeria</name>
    <name type="common">speckled wood butterfly</name>
    <dbReference type="NCBI Taxonomy" id="116150"/>
    <lineage>
        <taxon>Eukaryota</taxon>
        <taxon>Metazoa</taxon>
        <taxon>Ecdysozoa</taxon>
        <taxon>Arthropoda</taxon>
        <taxon>Hexapoda</taxon>
        <taxon>Insecta</taxon>
        <taxon>Pterygota</taxon>
        <taxon>Neoptera</taxon>
        <taxon>Endopterygota</taxon>
        <taxon>Lepidoptera</taxon>
        <taxon>Glossata</taxon>
        <taxon>Ditrysia</taxon>
        <taxon>Papilionoidea</taxon>
        <taxon>Nymphalidae</taxon>
        <taxon>Satyrinae</taxon>
        <taxon>Satyrini</taxon>
        <taxon>Parargina</taxon>
        <taxon>Pararge</taxon>
    </lineage>
</organism>
<dbReference type="EMBL" id="GAIX01014185">
    <property type="protein sequence ID" value="JAA78375.1"/>
    <property type="molecule type" value="Transcribed_RNA"/>
</dbReference>
<evidence type="ECO:0000256" key="1">
    <source>
        <dbReference type="SAM" id="Phobius"/>
    </source>
</evidence>
<keyword evidence="1" id="KW-0812">Transmembrane</keyword>
<name>S4NXI4_9NEOP</name>
<dbReference type="AlphaFoldDB" id="S4NXI4"/>
<keyword evidence="1" id="KW-1133">Transmembrane helix</keyword>
<sequence>GYFHKVLWETILLFLNFQSAIYIFVQVQQDLRYNLLLISHVSLNSSTNVKLEIFFFADSTFLTGCKLKIIIRCFRY</sequence>
<reference evidence="2" key="1">
    <citation type="journal article" date="2013" name="BMC Genomics">
        <title>Unscrambling butterfly oogenesis.</title>
        <authorList>
            <person name="Carter J.M."/>
            <person name="Baker S.C."/>
            <person name="Pink R."/>
            <person name="Carter D.R."/>
            <person name="Collins A."/>
            <person name="Tomlin J."/>
            <person name="Gibbs M."/>
            <person name="Breuker C.J."/>
        </authorList>
    </citation>
    <scope>NUCLEOTIDE SEQUENCE</scope>
    <source>
        <tissue evidence="2">Ovary</tissue>
    </source>
</reference>